<evidence type="ECO:0000256" key="1">
    <source>
        <dbReference type="SAM" id="MobiDB-lite"/>
    </source>
</evidence>
<organism evidence="2 3">
    <name type="scientific">Cirrhinus mrigala</name>
    <name type="common">Mrigala</name>
    <dbReference type="NCBI Taxonomy" id="683832"/>
    <lineage>
        <taxon>Eukaryota</taxon>
        <taxon>Metazoa</taxon>
        <taxon>Chordata</taxon>
        <taxon>Craniata</taxon>
        <taxon>Vertebrata</taxon>
        <taxon>Euteleostomi</taxon>
        <taxon>Actinopterygii</taxon>
        <taxon>Neopterygii</taxon>
        <taxon>Teleostei</taxon>
        <taxon>Ostariophysi</taxon>
        <taxon>Cypriniformes</taxon>
        <taxon>Cyprinidae</taxon>
        <taxon>Labeoninae</taxon>
        <taxon>Labeonini</taxon>
        <taxon>Cirrhinus</taxon>
    </lineage>
</organism>
<feature type="non-terminal residue" evidence="2">
    <location>
        <position position="1"/>
    </location>
</feature>
<feature type="compositionally biased region" description="Polar residues" evidence="1">
    <location>
        <begin position="1"/>
        <end position="11"/>
    </location>
</feature>
<feature type="region of interest" description="Disordered" evidence="1">
    <location>
        <begin position="87"/>
        <end position="118"/>
    </location>
</feature>
<feature type="region of interest" description="Disordered" evidence="1">
    <location>
        <begin position="32"/>
        <end position="67"/>
    </location>
</feature>
<keyword evidence="3" id="KW-1185">Reference proteome</keyword>
<name>A0ABD0MH93_CIRMR</name>
<feature type="region of interest" description="Disordered" evidence="1">
    <location>
        <begin position="1"/>
        <end position="20"/>
    </location>
</feature>
<comment type="caution">
    <text evidence="2">The sequence shown here is derived from an EMBL/GenBank/DDBJ whole genome shotgun (WGS) entry which is preliminary data.</text>
</comment>
<feature type="compositionally biased region" description="Low complexity" evidence="1">
    <location>
        <begin position="87"/>
        <end position="98"/>
    </location>
</feature>
<evidence type="ECO:0000313" key="3">
    <source>
        <dbReference type="Proteomes" id="UP001529510"/>
    </source>
</evidence>
<proteinExistence type="predicted"/>
<sequence length="118" mass="11833">TSTCSQATPTHEGSAGGRAKHVAELFMNLREERHRGGAARAASDAGKPIVRPRMPTQGKAGNPTSSLGVEVARGNMAVNLASDSGCAGATTGGCSAESPASEDDRPSTDAAIDILASL</sequence>
<accession>A0ABD0MH93</accession>
<evidence type="ECO:0000313" key="2">
    <source>
        <dbReference type="EMBL" id="KAL0148151.1"/>
    </source>
</evidence>
<dbReference type="EMBL" id="JAMKFB020000711">
    <property type="protein sequence ID" value="KAL0148151.1"/>
    <property type="molecule type" value="Genomic_DNA"/>
</dbReference>
<dbReference type="Proteomes" id="UP001529510">
    <property type="component" value="Unassembled WGS sequence"/>
</dbReference>
<protein>
    <submittedName>
        <fullName evidence="2">Uncharacterized protein</fullName>
    </submittedName>
</protein>
<reference evidence="2 3" key="1">
    <citation type="submission" date="2024-05" db="EMBL/GenBank/DDBJ databases">
        <title>Genome sequencing and assembly of Indian major carp, Cirrhinus mrigala (Hamilton, 1822).</title>
        <authorList>
            <person name="Mohindra V."/>
            <person name="Chowdhury L.M."/>
            <person name="Lal K."/>
            <person name="Jena J.K."/>
        </authorList>
    </citation>
    <scope>NUCLEOTIDE SEQUENCE [LARGE SCALE GENOMIC DNA]</scope>
    <source>
        <strain evidence="2">CM1030</strain>
        <tissue evidence="2">Blood</tissue>
    </source>
</reference>
<gene>
    <name evidence="2" type="ORF">M9458_056553</name>
</gene>
<dbReference type="AlphaFoldDB" id="A0ABD0MH93"/>